<organism evidence="4 5">
    <name type="scientific">Rhizoctonia solani</name>
    <dbReference type="NCBI Taxonomy" id="456999"/>
    <lineage>
        <taxon>Eukaryota</taxon>
        <taxon>Fungi</taxon>
        <taxon>Dikarya</taxon>
        <taxon>Basidiomycota</taxon>
        <taxon>Agaricomycotina</taxon>
        <taxon>Agaricomycetes</taxon>
        <taxon>Cantharellales</taxon>
        <taxon>Ceratobasidiaceae</taxon>
        <taxon>Rhizoctonia</taxon>
    </lineage>
</organism>
<dbReference type="CDD" id="cd00067">
    <property type="entry name" value="GAL4"/>
    <property type="match status" value="1"/>
</dbReference>
<dbReference type="PANTHER" id="PTHR37534:SF46">
    <property type="entry name" value="ZN(II)2CYS6 TRANSCRIPTION FACTOR (EUROFUNG)"/>
    <property type="match status" value="1"/>
</dbReference>
<proteinExistence type="predicted"/>
<keyword evidence="2" id="KW-0539">Nucleus</keyword>
<dbReference type="InterPro" id="IPR021858">
    <property type="entry name" value="Fun_TF"/>
</dbReference>
<accession>A0A8H7LNB8</accession>
<comment type="caution">
    <text evidence="4">The sequence shown here is derived from an EMBL/GenBank/DDBJ whole genome shotgun (WGS) entry which is preliminary data.</text>
</comment>
<evidence type="ECO:0000256" key="1">
    <source>
        <dbReference type="ARBA" id="ARBA00004123"/>
    </source>
</evidence>
<evidence type="ECO:0000313" key="4">
    <source>
        <dbReference type="EMBL" id="KAF8686518.1"/>
    </source>
</evidence>
<evidence type="ECO:0000256" key="3">
    <source>
        <dbReference type="SAM" id="MobiDB-lite"/>
    </source>
</evidence>
<evidence type="ECO:0000256" key="2">
    <source>
        <dbReference type="ARBA" id="ARBA00023242"/>
    </source>
</evidence>
<dbReference type="InterPro" id="IPR001138">
    <property type="entry name" value="Zn2Cys6_DnaBD"/>
</dbReference>
<dbReference type="PANTHER" id="PTHR37534">
    <property type="entry name" value="TRANSCRIPTIONAL ACTIVATOR PROTEIN UGA3"/>
    <property type="match status" value="1"/>
</dbReference>
<dbReference type="Proteomes" id="UP000650582">
    <property type="component" value="Unassembled WGS sequence"/>
</dbReference>
<feature type="region of interest" description="Disordered" evidence="3">
    <location>
        <begin position="64"/>
        <end position="107"/>
    </location>
</feature>
<protein>
    <submittedName>
        <fullName evidence="4">Uncharacterized protein</fullName>
    </submittedName>
</protein>
<gene>
    <name evidence="4" type="ORF">RHS04_00155</name>
</gene>
<dbReference type="AlphaFoldDB" id="A0A8H7LNB8"/>
<dbReference type="EMBL" id="JACYCC010000010">
    <property type="protein sequence ID" value="KAF8686518.1"/>
    <property type="molecule type" value="Genomic_DNA"/>
</dbReference>
<evidence type="ECO:0000313" key="5">
    <source>
        <dbReference type="Proteomes" id="UP000650582"/>
    </source>
</evidence>
<dbReference type="Pfam" id="PF11951">
    <property type="entry name" value="Fungal_trans_2"/>
    <property type="match status" value="1"/>
</dbReference>
<feature type="compositionally biased region" description="Low complexity" evidence="3">
    <location>
        <begin position="87"/>
        <end position="107"/>
    </location>
</feature>
<name>A0A8H7LNB8_9AGAM</name>
<sequence>MEYKKARGPATKSCLTCKRRCVPSVLIVWYTTHPSRHKKCDLKRPKCDRCTKGRYECAYGPSEKVTAARPAKPHPSKPLEFNQLPQSEGSDQSQSTPSSSSSASPDIGSEIATVESIFNGDSVYDTFPPTSTGLVLANRVQPLVATPPVQHAHDTRMLPELSYLSSDSWQVMSYIMDNFDRLSALCYFKPIEQQIVRYREIMVVRLQSSSIFRRIKLISFKVHEAIANGQDWRYQAIFTQWLDQFEKEVCAMWGSSVLPQAIQSRLWEAFEISYLRSILLSNQNSYRFLRFVAPTFLQTVYSDPTLWNPDSHLSTSVSIAHALSSIRCEIANFVIMDTFYSMAYSLPQLVEYDTSIISLQNELESFSWIHGCPTEFQVMLAEINQCREGQPTSTGRGWKEIEADLLMWQAKPIPQEAEWESWMVVAWLAVQGSWRHALLAYLYMALCGAASDDPRVQHSVKQLLKVARVVKKPSRPVASAHFFAQYFIAGVCARTESQRTFIREKLANMSESRNWLVHGNIFVPVLEHLWTGAGAGGNPVRWEDYVRSRKEVLPVSDA</sequence>
<dbReference type="GO" id="GO:0000981">
    <property type="term" value="F:DNA-binding transcription factor activity, RNA polymerase II-specific"/>
    <property type="evidence" value="ECO:0007669"/>
    <property type="project" value="InterPro"/>
</dbReference>
<dbReference type="GO" id="GO:0005634">
    <property type="term" value="C:nucleus"/>
    <property type="evidence" value="ECO:0007669"/>
    <property type="project" value="UniProtKB-SubCell"/>
</dbReference>
<dbReference type="GO" id="GO:0008270">
    <property type="term" value="F:zinc ion binding"/>
    <property type="evidence" value="ECO:0007669"/>
    <property type="project" value="InterPro"/>
</dbReference>
<comment type="subcellular location">
    <subcellularLocation>
        <location evidence="1">Nucleus</location>
    </subcellularLocation>
</comment>
<reference evidence="4" key="1">
    <citation type="submission" date="2020-09" db="EMBL/GenBank/DDBJ databases">
        <title>Comparative genome analyses of four rice-infecting Rhizoctonia solani isolates reveal extensive enrichment of homogalacturonan modification genes.</title>
        <authorList>
            <person name="Lee D.-Y."/>
            <person name="Jeon J."/>
            <person name="Kim K.-T."/>
            <person name="Cheong K."/>
            <person name="Song H."/>
            <person name="Choi G."/>
            <person name="Ko J."/>
            <person name="Opiyo S.O."/>
            <person name="Zuo S."/>
            <person name="Madhav S."/>
            <person name="Lee Y.-H."/>
            <person name="Wang G.-L."/>
        </authorList>
    </citation>
    <scope>NUCLEOTIDE SEQUENCE</scope>
    <source>
        <strain evidence="4">AG1-IA YN-7</strain>
    </source>
</reference>